<evidence type="ECO:0000256" key="12">
    <source>
        <dbReference type="SAM" id="MobiDB-lite"/>
    </source>
</evidence>
<comment type="subcellular location">
    <subcellularLocation>
        <location evidence="2">Cytoplasmic vesicle</location>
        <location evidence="2">Secretory vesicle</location>
        <location evidence="2">Synaptic vesicle membrane</location>
        <topology evidence="2">Single-pass membrane protein</topology>
    </subcellularLocation>
</comment>
<evidence type="ECO:0000256" key="1">
    <source>
        <dbReference type="ARBA" id="ARBA00001913"/>
    </source>
</evidence>
<keyword evidence="11" id="KW-0968">Cytoplasmic vesicle</keyword>
<gene>
    <name evidence="15" type="ORF">PHET_03471</name>
</gene>
<feature type="transmembrane region" description="Helical" evidence="13">
    <location>
        <begin position="120"/>
        <end position="144"/>
    </location>
</feature>
<sequence>MKLPQNLSVNESALAGPGDGHLYKDKTTEEIPTMNTRTSVSKDAVDWKTSFTAVPTTTARTTIALTTRPVYRVDDEENANRAVQPFFQPVDATQTKSGRETLKQDQLTWNAANREKPGQLSYGAVVSLSIIGVTFGLLLLLWFCKRCVLRKRRSKKDTKKMSMAGGKLGADLKTAAFLGEATKNKDLIALKTDMEENEAQQADEKEKVYAGKLHYSLDYDFQKGELTVGVLEAVDLPAMDMCGTSDPYVKLYLLPNKKRKFETKVHRKILNPVFNETFVFKIPYAEVASKTLVLMVYDFDRFSKHDQIGQIKVPLGSIDLCNVLEEWRDLDPPEKDSEKENRLGDICFSLRYVPTSGRLNVNILEAKNLKKMDVGGLSDPYVKISLMVGAKRIKKKKTTIKKYTLNPYYNESFAFDVPFDQIQKVHLIVTVVDYDRIGTSEPIGRVVLGCNATGAALRHWSDMLSNPRRPIAQWHTLQEMPEKS</sequence>
<dbReference type="PRINTS" id="PR00399">
    <property type="entry name" value="SYNAPTOTAGMN"/>
</dbReference>
<dbReference type="CDD" id="cd08385">
    <property type="entry name" value="C2A_Synaptotagmin-1-5-6-9-10"/>
    <property type="match status" value="1"/>
</dbReference>
<proteinExistence type="inferred from homology"/>
<dbReference type="PANTHER" id="PTHR10024:SF227">
    <property type="entry name" value="SYNAPTOTAGMIN 1"/>
    <property type="match status" value="1"/>
</dbReference>
<keyword evidence="8 13" id="KW-1133">Transmembrane helix</keyword>
<keyword evidence="6" id="KW-0677">Repeat</keyword>
<dbReference type="GO" id="GO:0030672">
    <property type="term" value="C:synaptic vesicle membrane"/>
    <property type="evidence" value="ECO:0007669"/>
    <property type="project" value="UniProtKB-SubCell"/>
</dbReference>
<evidence type="ECO:0000313" key="15">
    <source>
        <dbReference type="EMBL" id="KAF5402817.1"/>
    </source>
</evidence>
<keyword evidence="7" id="KW-0106">Calcium</keyword>
<dbReference type="SMART" id="SM00239">
    <property type="entry name" value="C2"/>
    <property type="match status" value="2"/>
</dbReference>
<evidence type="ECO:0000256" key="6">
    <source>
        <dbReference type="ARBA" id="ARBA00022737"/>
    </source>
</evidence>
<dbReference type="InterPro" id="IPR000008">
    <property type="entry name" value="C2_dom"/>
</dbReference>
<evidence type="ECO:0000256" key="11">
    <source>
        <dbReference type="ARBA" id="ARBA00023329"/>
    </source>
</evidence>
<keyword evidence="10 13" id="KW-0472">Membrane</keyword>
<dbReference type="PANTHER" id="PTHR10024">
    <property type="entry name" value="SYNAPTOTAGMIN"/>
    <property type="match status" value="1"/>
</dbReference>
<dbReference type="GO" id="GO:0001786">
    <property type="term" value="F:phosphatidylserine binding"/>
    <property type="evidence" value="ECO:0007669"/>
    <property type="project" value="TreeGrafter"/>
</dbReference>
<dbReference type="GO" id="GO:0005886">
    <property type="term" value="C:plasma membrane"/>
    <property type="evidence" value="ECO:0007669"/>
    <property type="project" value="TreeGrafter"/>
</dbReference>
<dbReference type="AlphaFoldDB" id="A0A8J4X143"/>
<comment type="caution">
    <text evidence="15">The sequence shown here is derived from an EMBL/GenBank/DDBJ whole genome shotgun (WGS) entry which is preliminary data.</text>
</comment>
<dbReference type="FunFam" id="2.60.40.150:FF:000007">
    <property type="entry name" value="Synaptotagmin 1"/>
    <property type="match status" value="1"/>
</dbReference>
<keyword evidence="16" id="KW-1185">Reference proteome</keyword>
<evidence type="ECO:0000256" key="10">
    <source>
        <dbReference type="ARBA" id="ARBA00023136"/>
    </source>
</evidence>
<dbReference type="GO" id="GO:0030424">
    <property type="term" value="C:axon"/>
    <property type="evidence" value="ECO:0007669"/>
    <property type="project" value="TreeGrafter"/>
</dbReference>
<feature type="region of interest" description="Disordered" evidence="12">
    <location>
        <begin position="1"/>
        <end position="25"/>
    </location>
</feature>
<dbReference type="InterPro" id="IPR001565">
    <property type="entry name" value="Synaptotagmin"/>
</dbReference>
<keyword evidence="4 13" id="KW-0812">Transmembrane</keyword>
<dbReference type="CDD" id="cd08402">
    <property type="entry name" value="C2B_Synaptotagmin-1"/>
    <property type="match status" value="1"/>
</dbReference>
<protein>
    <recommendedName>
        <fullName evidence="14">C2 domain-containing protein</fullName>
    </recommendedName>
</protein>
<evidence type="ECO:0000256" key="2">
    <source>
        <dbReference type="ARBA" id="ARBA00004254"/>
    </source>
</evidence>
<dbReference type="SUPFAM" id="SSF49562">
    <property type="entry name" value="C2 domain (Calcium/lipid-binding domain, CaLB)"/>
    <property type="match status" value="2"/>
</dbReference>
<dbReference type="EMBL" id="LUCH01001584">
    <property type="protein sequence ID" value="KAF5402817.1"/>
    <property type="molecule type" value="Genomic_DNA"/>
</dbReference>
<evidence type="ECO:0000256" key="3">
    <source>
        <dbReference type="ARBA" id="ARBA00006996"/>
    </source>
</evidence>
<dbReference type="GO" id="GO:0030276">
    <property type="term" value="F:clathrin binding"/>
    <property type="evidence" value="ECO:0007669"/>
    <property type="project" value="TreeGrafter"/>
</dbReference>
<comment type="cofactor">
    <cofactor evidence="1">
        <name>Ca(2+)</name>
        <dbReference type="ChEBI" id="CHEBI:29108"/>
    </cofactor>
</comment>
<dbReference type="GO" id="GO:0005509">
    <property type="term" value="F:calcium ion binding"/>
    <property type="evidence" value="ECO:0007669"/>
    <property type="project" value="TreeGrafter"/>
</dbReference>
<accession>A0A8J4X143</accession>
<dbReference type="GO" id="GO:0048791">
    <property type="term" value="P:calcium ion-regulated exocytosis of neurotransmitter"/>
    <property type="evidence" value="ECO:0007669"/>
    <property type="project" value="TreeGrafter"/>
</dbReference>
<dbReference type="GO" id="GO:0005544">
    <property type="term" value="F:calcium-dependent phospholipid binding"/>
    <property type="evidence" value="ECO:0007669"/>
    <property type="project" value="TreeGrafter"/>
</dbReference>
<evidence type="ECO:0000256" key="7">
    <source>
        <dbReference type="ARBA" id="ARBA00022837"/>
    </source>
</evidence>
<evidence type="ECO:0000256" key="13">
    <source>
        <dbReference type="SAM" id="Phobius"/>
    </source>
</evidence>
<dbReference type="PROSITE" id="PS50004">
    <property type="entry name" value="C2"/>
    <property type="match status" value="2"/>
</dbReference>
<reference evidence="15" key="1">
    <citation type="submission" date="2019-05" db="EMBL/GenBank/DDBJ databases">
        <title>Annotation for the trematode Paragonimus heterotremus.</title>
        <authorList>
            <person name="Choi Y.-J."/>
        </authorList>
    </citation>
    <scope>NUCLEOTIDE SEQUENCE</scope>
    <source>
        <strain evidence="15">LC</strain>
    </source>
</reference>
<dbReference type="InterPro" id="IPR035892">
    <property type="entry name" value="C2_domain_sf"/>
</dbReference>
<dbReference type="Pfam" id="PF00168">
    <property type="entry name" value="C2"/>
    <property type="match status" value="2"/>
</dbReference>
<dbReference type="PRINTS" id="PR00360">
    <property type="entry name" value="C2DOMAIN"/>
</dbReference>
<name>A0A8J4X143_9TREM</name>
<evidence type="ECO:0000256" key="4">
    <source>
        <dbReference type="ARBA" id="ARBA00022692"/>
    </source>
</evidence>
<evidence type="ECO:0000256" key="9">
    <source>
        <dbReference type="ARBA" id="ARBA00023018"/>
    </source>
</evidence>
<evidence type="ECO:0000256" key="8">
    <source>
        <dbReference type="ARBA" id="ARBA00022989"/>
    </source>
</evidence>
<keyword evidence="9" id="KW-0770">Synapse</keyword>
<dbReference type="Proteomes" id="UP000748531">
    <property type="component" value="Unassembled WGS sequence"/>
</dbReference>
<dbReference type="GO" id="GO:0031045">
    <property type="term" value="C:dense core granule"/>
    <property type="evidence" value="ECO:0007669"/>
    <property type="project" value="TreeGrafter"/>
</dbReference>
<feature type="compositionally biased region" description="Polar residues" evidence="12">
    <location>
        <begin position="1"/>
        <end position="11"/>
    </location>
</feature>
<keyword evidence="5" id="KW-0479">Metal-binding</keyword>
<dbReference type="GO" id="GO:0000149">
    <property type="term" value="F:SNARE binding"/>
    <property type="evidence" value="ECO:0007669"/>
    <property type="project" value="TreeGrafter"/>
</dbReference>
<dbReference type="Gene3D" id="2.60.40.150">
    <property type="entry name" value="C2 domain"/>
    <property type="match status" value="2"/>
</dbReference>
<evidence type="ECO:0000259" key="14">
    <source>
        <dbReference type="PROSITE" id="PS50004"/>
    </source>
</evidence>
<evidence type="ECO:0000313" key="16">
    <source>
        <dbReference type="Proteomes" id="UP000748531"/>
    </source>
</evidence>
<dbReference type="FunFam" id="2.60.40.150:FF:000016">
    <property type="entry name" value="Synaptotagmin 1"/>
    <property type="match status" value="1"/>
</dbReference>
<feature type="domain" description="C2" evidence="14">
    <location>
        <begin position="342"/>
        <end position="475"/>
    </location>
</feature>
<evidence type="ECO:0000256" key="5">
    <source>
        <dbReference type="ARBA" id="ARBA00022723"/>
    </source>
</evidence>
<feature type="domain" description="C2" evidence="14">
    <location>
        <begin position="209"/>
        <end position="328"/>
    </location>
</feature>
<dbReference type="GO" id="GO:0048488">
    <property type="term" value="P:synaptic vesicle endocytosis"/>
    <property type="evidence" value="ECO:0007669"/>
    <property type="project" value="TreeGrafter"/>
</dbReference>
<dbReference type="OrthoDB" id="67700at2759"/>
<comment type="similarity">
    <text evidence="3">Belongs to the synaptotagmin family.</text>
</comment>
<organism evidence="15 16">
    <name type="scientific">Paragonimus heterotremus</name>
    <dbReference type="NCBI Taxonomy" id="100268"/>
    <lineage>
        <taxon>Eukaryota</taxon>
        <taxon>Metazoa</taxon>
        <taxon>Spiralia</taxon>
        <taxon>Lophotrochozoa</taxon>
        <taxon>Platyhelminthes</taxon>
        <taxon>Trematoda</taxon>
        <taxon>Digenea</taxon>
        <taxon>Plagiorchiida</taxon>
        <taxon>Troglotremata</taxon>
        <taxon>Troglotrematidae</taxon>
        <taxon>Paragonimus</taxon>
    </lineage>
</organism>